<name>A0ACB5PRK9_9BACT</name>
<sequence length="121" mass="13481">MDAALLNERWKLAEVEGDDIRLSSFSFDRQSYIQFVASDSKLQGLSACDEIGGQFSLDAGSKTFTITQITVKPGSCSSPVFGVRYLAALLRTARYEVNNRELRLYDATQSTDPILTFRAEE</sequence>
<organism evidence="1 2">
    <name type="scientific">Hymenobacter qilianensis</name>
    <dbReference type="NCBI Taxonomy" id="1385715"/>
    <lineage>
        <taxon>Bacteria</taxon>
        <taxon>Pseudomonadati</taxon>
        <taxon>Bacteroidota</taxon>
        <taxon>Cytophagia</taxon>
        <taxon>Cytophagales</taxon>
        <taxon>Hymenobacteraceae</taxon>
        <taxon>Hymenobacter</taxon>
    </lineage>
</organism>
<dbReference type="Proteomes" id="UP000605392">
    <property type="component" value="Unassembled WGS sequence"/>
</dbReference>
<proteinExistence type="predicted"/>
<gene>
    <name evidence="1" type="ORF">GCM10011375_19850</name>
</gene>
<evidence type="ECO:0000313" key="1">
    <source>
        <dbReference type="EMBL" id="GGF64949.1"/>
    </source>
</evidence>
<keyword evidence="2" id="KW-1185">Reference proteome</keyword>
<comment type="caution">
    <text evidence="1">The sequence shown here is derived from an EMBL/GenBank/DDBJ whole genome shotgun (WGS) entry which is preliminary data.</text>
</comment>
<evidence type="ECO:0000313" key="2">
    <source>
        <dbReference type="Proteomes" id="UP000605392"/>
    </source>
</evidence>
<accession>A0ACB5PRK9</accession>
<protein>
    <submittedName>
        <fullName evidence="1">Uncharacterized protein</fullName>
    </submittedName>
</protein>
<reference evidence="1 2" key="1">
    <citation type="journal article" date="2019" name="Int. J. Syst. Evol. Microbiol.">
        <title>The Global Catalogue of Microorganisms (GCM) 10K type strain sequencing project: providing services to taxonomists for standard genome sequencing and annotation.</title>
        <authorList>
            <consortium name="The Broad Institute Genomics Platform"/>
            <consortium name="The Broad Institute Genome Sequencing Center for Infectious Disease"/>
            <person name="Wu L."/>
            <person name="Ma J."/>
        </authorList>
    </citation>
    <scope>NUCLEOTIDE SEQUENCE [LARGE SCALE GENOMIC DNA]</scope>
    <source>
        <strain evidence="1 2">CGMCC 1.12720</strain>
    </source>
</reference>
<dbReference type="EMBL" id="BMFN01000002">
    <property type="protein sequence ID" value="GGF64949.1"/>
    <property type="molecule type" value="Genomic_DNA"/>
</dbReference>